<dbReference type="Pfam" id="PF13472">
    <property type="entry name" value="Lipase_GDSL_2"/>
    <property type="match status" value="1"/>
</dbReference>
<dbReference type="AlphaFoldDB" id="A0A382C4U8"/>
<dbReference type="PANTHER" id="PTHR30383">
    <property type="entry name" value="THIOESTERASE 1/PROTEASE 1/LYSOPHOSPHOLIPASE L1"/>
    <property type="match status" value="1"/>
</dbReference>
<dbReference type="Gene3D" id="3.40.50.1110">
    <property type="entry name" value="SGNH hydrolase"/>
    <property type="match status" value="1"/>
</dbReference>
<evidence type="ECO:0000313" key="2">
    <source>
        <dbReference type="EMBL" id="SVB21108.1"/>
    </source>
</evidence>
<reference evidence="2" key="1">
    <citation type="submission" date="2018-05" db="EMBL/GenBank/DDBJ databases">
        <authorList>
            <person name="Lanie J.A."/>
            <person name="Ng W.-L."/>
            <person name="Kazmierczak K.M."/>
            <person name="Andrzejewski T.M."/>
            <person name="Davidsen T.M."/>
            <person name="Wayne K.J."/>
            <person name="Tettelin H."/>
            <person name="Glass J.I."/>
            <person name="Rusch D."/>
            <person name="Podicherti R."/>
            <person name="Tsui H.-C.T."/>
            <person name="Winkler M.E."/>
        </authorList>
    </citation>
    <scope>NUCLEOTIDE SEQUENCE</scope>
</reference>
<accession>A0A382C4U8</accession>
<dbReference type="PANTHER" id="PTHR30383:SF24">
    <property type="entry name" value="THIOESTERASE 1_PROTEASE 1_LYSOPHOSPHOLIPASE L1"/>
    <property type="match status" value="1"/>
</dbReference>
<dbReference type="GO" id="GO:0004622">
    <property type="term" value="F:phosphatidylcholine lysophospholipase activity"/>
    <property type="evidence" value="ECO:0007669"/>
    <property type="project" value="TreeGrafter"/>
</dbReference>
<feature type="domain" description="SGNH hydrolase-type esterase" evidence="1">
    <location>
        <begin position="24"/>
        <end position="184"/>
    </location>
</feature>
<evidence type="ECO:0000259" key="1">
    <source>
        <dbReference type="Pfam" id="PF13472"/>
    </source>
</evidence>
<sequence length="200" mass="22054">MFRLILALVLSCLPVKLYAGNILILGDSLSAAYQIPLEKSWPVLLSMRLSQKHYPYRVINESISGQTTAGGLAQIDALMLHWRPEIVILELGANDGLRGLPISIIRKNLEHLIVKIRGGGSQILLAGMKLPSNLGAGYVRPFGEIFQTLADRYDLSFLPFVLKGVHDQPGLMLSDDLHPSVKGQPVILDNIWPVLEPMLD</sequence>
<dbReference type="CDD" id="cd01822">
    <property type="entry name" value="Lysophospholipase_L1_like"/>
    <property type="match status" value="1"/>
</dbReference>
<dbReference type="SUPFAM" id="SSF52266">
    <property type="entry name" value="SGNH hydrolase"/>
    <property type="match status" value="1"/>
</dbReference>
<dbReference type="InterPro" id="IPR013830">
    <property type="entry name" value="SGNH_hydro"/>
</dbReference>
<gene>
    <name evidence="2" type="ORF">METZ01_LOCUS173962</name>
</gene>
<dbReference type="EMBL" id="UINC01032824">
    <property type="protein sequence ID" value="SVB21108.1"/>
    <property type="molecule type" value="Genomic_DNA"/>
</dbReference>
<protein>
    <recommendedName>
        <fullName evidence="1">SGNH hydrolase-type esterase domain-containing protein</fullName>
    </recommendedName>
</protein>
<dbReference type="InterPro" id="IPR036514">
    <property type="entry name" value="SGNH_hydro_sf"/>
</dbReference>
<proteinExistence type="predicted"/>
<organism evidence="2">
    <name type="scientific">marine metagenome</name>
    <dbReference type="NCBI Taxonomy" id="408172"/>
    <lineage>
        <taxon>unclassified sequences</taxon>
        <taxon>metagenomes</taxon>
        <taxon>ecological metagenomes</taxon>
    </lineage>
</organism>
<dbReference type="InterPro" id="IPR051532">
    <property type="entry name" value="Ester_Hydrolysis_Enzymes"/>
</dbReference>
<name>A0A382C4U8_9ZZZZ</name>